<dbReference type="InterPro" id="IPR019264">
    <property type="entry name" value="DUF2179"/>
</dbReference>
<gene>
    <name evidence="8" type="ORF">CIL05_17260</name>
</gene>
<protein>
    <recommendedName>
        <fullName evidence="7">DUF2179 domain-containing protein</fullName>
    </recommendedName>
</protein>
<dbReference type="CDD" id="cd16380">
    <property type="entry name" value="YitT_C"/>
    <property type="match status" value="1"/>
</dbReference>
<dbReference type="AlphaFoldDB" id="A0A2A2I8P2"/>
<feature type="transmembrane region" description="Helical" evidence="6">
    <location>
        <begin position="142"/>
        <end position="165"/>
    </location>
</feature>
<feature type="transmembrane region" description="Helical" evidence="6">
    <location>
        <begin position="47"/>
        <end position="67"/>
    </location>
</feature>
<keyword evidence="4 6" id="KW-1133">Transmembrane helix</keyword>
<evidence type="ECO:0000256" key="5">
    <source>
        <dbReference type="ARBA" id="ARBA00023136"/>
    </source>
</evidence>
<comment type="caution">
    <text evidence="8">The sequence shown here is derived from an EMBL/GenBank/DDBJ whole genome shotgun (WGS) entry which is preliminary data.</text>
</comment>
<dbReference type="PANTHER" id="PTHR33545">
    <property type="entry name" value="UPF0750 MEMBRANE PROTEIN YITT-RELATED"/>
    <property type="match status" value="1"/>
</dbReference>
<feature type="transmembrane region" description="Helical" evidence="6">
    <location>
        <begin position="74"/>
        <end position="92"/>
    </location>
</feature>
<dbReference type="Pfam" id="PF10035">
    <property type="entry name" value="DUF2179"/>
    <property type="match status" value="1"/>
</dbReference>
<dbReference type="InterPro" id="IPR015867">
    <property type="entry name" value="N-reg_PII/ATP_PRibTrfase_C"/>
</dbReference>
<reference evidence="8 9" key="1">
    <citation type="submission" date="2017-08" db="EMBL/GenBank/DDBJ databases">
        <title>Virgibacillus indicus sp. nov. and Virgibacillus profoundi sp. nov, two moderately halophilic bacteria isolated from marine sediment by using the Microfluidic Streak Plate.</title>
        <authorList>
            <person name="Xu B."/>
            <person name="Hu B."/>
            <person name="Wang J."/>
            <person name="Zhu Y."/>
            <person name="Huang L."/>
            <person name="Du W."/>
            <person name="Huang Y."/>
        </authorList>
    </citation>
    <scope>NUCLEOTIDE SEQUENCE [LARGE SCALE GENOMIC DNA]</scope>
    <source>
        <strain evidence="8 9">IO3-P3-H5</strain>
    </source>
</reference>
<keyword evidence="5 6" id="KW-0472">Membrane</keyword>
<evidence type="ECO:0000313" key="9">
    <source>
        <dbReference type="Proteomes" id="UP000218887"/>
    </source>
</evidence>
<feature type="transmembrane region" description="Helical" evidence="6">
    <location>
        <begin position="7"/>
        <end position="27"/>
    </location>
</feature>
<dbReference type="OrthoDB" id="1758221at2"/>
<keyword evidence="9" id="KW-1185">Reference proteome</keyword>
<evidence type="ECO:0000256" key="4">
    <source>
        <dbReference type="ARBA" id="ARBA00022989"/>
    </source>
</evidence>
<keyword evidence="2" id="KW-1003">Cell membrane</keyword>
<comment type="subcellular location">
    <subcellularLocation>
        <location evidence="1">Cell membrane</location>
        <topology evidence="1">Multi-pass membrane protein</topology>
    </subcellularLocation>
</comment>
<evidence type="ECO:0000256" key="1">
    <source>
        <dbReference type="ARBA" id="ARBA00004651"/>
    </source>
</evidence>
<dbReference type="Pfam" id="PF02588">
    <property type="entry name" value="YitT_membrane"/>
    <property type="match status" value="1"/>
</dbReference>
<dbReference type="Gene3D" id="3.30.70.120">
    <property type="match status" value="1"/>
</dbReference>
<evidence type="ECO:0000256" key="6">
    <source>
        <dbReference type="SAM" id="Phobius"/>
    </source>
</evidence>
<evidence type="ECO:0000259" key="7">
    <source>
        <dbReference type="Pfam" id="PF10035"/>
    </source>
</evidence>
<feature type="transmembrane region" description="Helical" evidence="6">
    <location>
        <begin position="104"/>
        <end position="122"/>
    </location>
</feature>
<evidence type="ECO:0000313" key="8">
    <source>
        <dbReference type="EMBL" id="PAV28381.1"/>
    </source>
</evidence>
<dbReference type="Proteomes" id="UP000218887">
    <property type="component" value="Unassembled WGS sequence"/>
</dbReference>
<evidence type="ECO:0000256" key="3">
    <source>
        <dbReference type="ARBA" id="ARBA00022692"/>
    </source>
</evidence>
<accession>A0A2A2I8P2</accession>
<dbReference type="PANTHER" id="PTHR33545:SF4">
    <property type="entry name" value="UPF0750 MEMBRANE PROTEIN YXKD"/>
    <property type="match status" value="1"/>
</dbReference>
<evidence type="ECO:0000256" key="2">
    <source>
        <dbReference type="ARBA" id="ARBA00022475"/>
    </source>
</evidence>
<name>A0A2A2I8P2_9BACI</name>
<dbReference type="InterPro" id="IPR051461">
    <property type="entry name" value="UPF0750_membrane"/>
</dbReference>
<feature type="domain" description="DUF2179" evidence="7">
    <location>
        <begin position="217"/>
        <end position="269"/>
    </location>
</feature>
<dbReference type="PIRSF" id="PIRSF006483">
    <property type="entry name" value="Membrane_protein_YitT"/>
    <property type="match status" value="1"/>
</dbReference>
<sequence>MKKITTDIFLIFAGGLIFSIGVNFFIIPNSLSEGGILGLTVIAHYLFGWSTGLINLVLNLSLLLIGYKFFERKMMYYTLVSIFSSSLLLYLTENKSWILTEDTLLSAVFAGLFIGIGLGLIFRAGGTNGGTTVLAKMANEYLGLTIGKAMLFIDIIVVLGSVFVIGVDKGMYTLISVYIGAKVIDFFIDGIDEKVAVFIMSNHADKIANNILHSMSRGITVLDGHGGYTGDDKKILYIVINGTELVRLKKLIKEIDDNAYVTVHQVNEIIRKGYKASIMER</sequence>
<dbReference type="GO" id="GO:0005886">
    <property type="term" value="C:plasma membrane"/>
    <property type="evidence" value="ECO:0007669"/>
    <property type="project" value="UniProtKB-SubCell"/>
</dbReference>
<dbReference type="InterPro" id="IPR003740">
    <property type="entry name" value="YitT"/>
</dbReference>
<organism evidence="8 9">
    <name type="scientific">Virgibacillus profundi</name>
    <dbReference type="NCBI Taxonomy" id="2024555"/>
    <lineage>
        <taxon>Bacteria</taxon>
        <taxon>Bacillati</taxon>
        <taxon>Bacillota</taxon>
        <taxon>Bacilli</taxon>
        <taxon>Bacillales</taxon>
        <taxon>Bacillaceae</taxon>
        <taxon>Virgibacillus</taxon>
    </lineage>
</organism>
<proteinExistence type="predicted"/>
<keyword evidence="3 6" id="KW-0812">Transmembrane</keyword>
<dbReference type="EMBL" id="NPOA01000013">
    <property type="protein sequence ID" value="PAV28381.1"/>
    <property type="molecule type" value="Genomic_DNA"/>
</dbReference>